<dbReference type="Pfam" id="PF02148">
    <property type="entry name" value="zf-UBP"/>
    <property type="match status" value="1"/>
</dbReference>
<dbReference type="InterPro" id="IPR013083">
    <property type="entry name" value="Znf_RING/FYVE/PHD"/>
</dbReference>
<gene>
    <name evidence="3" type="ordered locus">REQ_46140</name>
</gene>
<reference evidence="3" key="1">
    <citation type="journal article" date="2010" name="PLoS Genet.">
        <title>The genome of a pathogenic rhodococcus: cooptive virulence underpinned by key gene acquisitions.</title>
        <authorList>
            <person name="Letek M."/>
            <person name="Gonzalez P."/>
            <person name="Macarthur I."/>
            <person name="Rodriguez H."/>
            <person name="Freeman T.C."/>
            <person name="Valero-Rello A."/>
            <person name="Blanco M."/>
            <person name="Buckley T."/>
            <person name="Cherevach I."/>
            <person name="Fahey R."/>
            <person name="Hapeshi A."/>
            <person name="Holdstock J."/>
            <person name="Leadon D."/>
            <person name="Navas J."/>
            <person name="Ocampo A."/>
            <person name="Quail M.A."/>
            <person name="Sanders M."/>
            <person name="Scortti M.M."/>
            <person name="Prescott J.F."/>
            <person name="Fogarty U."/>
            <person name="Meijer W.G."/>
            <person name="Parkhill J."/>
            <person name="Bentley S.D."/>
            <person name="Vazquez-Boland J.A."/>
        </authorList>
    </citation>
    <scope>NUCLEOTIDE SEQUENCE [LARGE SCALE GENOMIC DNA]</scope>
    <source>
        <strain evidence="3 4">103S</strain>
    </source>
</reference>
<feature type="compositionally biased region" description="Polar residues" evidence="1">
    <location>
        <begin position="15"/>
        <end position="24"/>
    </location>
</feature>
<dbReference type="Gene3D" id="3.30.40.10">
    <property type="entry name" value="Zinc/RING finger domain, C3HC4 (zinc finger)"/>
    <property type="match status" value="1"/>
</dbReference>
<feature type="domain" description="UBP-type" evidence="2">
    <location>
        <begin position="24"/>
        <end position="110"/>
    </location>
</feature>
<dbReference type="SUPFAM" id="SSF57850">
    <property type="entry name" value="RING/U-box"/>
    <property type="match status" value="1"/>
</dbReference>
<dbReference type="AlphaFoldDB" id="A0A3S5YD62"/>
<evidence type="ECO:0000256" key="1">
    <source>
        <dbReference type="SAM" id="MobiDB-lite"/>
    </source>
</evidence>
<dbReference type="PROSITE" id="PS50271">
    <property type="entry name" value="ZF_UBP"/>
    <property type="match status" value="1"/>
</dbReference>
<dbReference type="GO" id="GO:0008270">
    <property type="term" value="F:zinc ion binding"/>
    <property type="evidence" value="ECO:0007669"/>
    <property type="project" value="InterPro"/>
</dbReference>
<name>A0A3S5YD62_RHOH1</name>
<proteinExistence type="predicted"/>
<evidence type="ECO:0000313" key="3">
    <source>
        <dbReference type="EMBL" id="CBH50565.1"/>
    </source>
</evidence>
<dbReference type="Proteomes" id="UP001154400">
    <property type="component" value="Chromosome"/>
</dbReference>
<dbReference type="InterPro" id="IPR001607">
    <property type="entry name" value="Znf_UBP"/>
</dbReference>
<sequence length="110" mass="11931">MMKRALRRAADAIRSGSSDPATGTSCVELAEATGADPAARTPGRCEECAALGEQNWAHLRMCLTCGHVGCCDSSPHRHATAHFAQTGHPVMRSHEPGETWRWCYRHAEMG</sequence>
<evidence type="ECO:0000313" key="4">
    <source>
        <dbReference type="Proteomes" id="UP000006892"/>
    </source>
</evidence>
<evidence type="ECO:0000259" key="2">
    <source>
        <dbReference type="PROSITE" id="PS50271"/>
    </source>
</evidence>
<organism evidence="3">
    <name type="scientific">Rhodococcus hoagii (strain 103S)</name>
    <name type="common">Rhodococcus equi</name>
    <dbReference type="NCBI Taxonomy" id="685727"/>
    <lineage>
        <taxon>Bacteria</taxon>
        <taxon>Bacillati</taxon>
        <taxon>Actinomycetota</taxon>
        <taxon>Actinomycetes</taxon>
        <taxon>Mycobacteriales</taxon>
        <taxon>Nocardiaceae</taxon>
        <taxon>Prescottella</taxon>
    </lineage>
</organism>
<dbReference type="EMBL" id="FN563149">
    <property type="protein sequence ID" value="CBH50565.1"/>
    <property type="molecule type" value="Genomic_DNA"/>
</dbReference>
<accession>A0A3S5YD62</accession>
<protein>
    <recommendedName>
        <fullName evidence="2">UBP-type domain-containing protein</fullName>
    </recommendedName>
</protein>
<dbReference type="KEGG" id="req:REQ_46140"/>
<feature type="region of interest" description="Disordered" evidence="1">
    <location>
        <begin position="1"/>
        <end position="24"/>
    </location>
</feature>